<name>X1A2C8_9ZZZZ</name>
<dbReference type="InterPro" id="IPR002733">
    <property type="entry name" value="AMMECR1_domain"/>
</dbReference>
<feature type="domain" description="AMMECR1" evidence="1">
    <location>
        <begin position="158"/>
        <end position="221"/>
    </location>
</feature>
<dbReference type="InterPro" id="IPR002737">
    <property type="entry name" value="MEMO1_fam"/>
</dbReference>
<organism evidence="2">
    <name type="scientific">marine sediment metagenome</name>
    <dbReference type="NCBI Taxonomy" id="412755"/>
    <lineage>
        <taxon>unclassified sequences</taxon>
        <taxon>metagenomes</taxon>
        <taxon>ecological metagenomes</taxon>
    </lineage>
</organism>
<dbReference type="NCBIfam" id="TIGR04336">
    <property type="entry name" value="AmmeMemoSam_B"/>
    <property type="match status" value="1"/>
</dbReference>
<dbReference type="AlphaFoldDB" id="X1A2C8"/>
<evidence type="ECO:0000259" key="1">
    <source>
        <dbReference type="Pfam" id="PF01871"/>
    </source>
</evidence>
<reference evidence="2" key="1">
    <citation type="journal article" date="2014" name="Front. Microbiol.">
        <title>High frequency of phylogenetically diverse reductive dehalogenase-homologous genes in deep subseafloor sedimentary metagenomes.</title>
        <authorList>
            <person name="Kawai M."/>
            <person name="Futagami T."/>
            <person name="Toyoda A."/>
            <person name="Takaki Y."/>
            <person name="Nishi S."/>
            <person name="Hori S."/>
            <person name="Arai W."/>
            <person name="Tsubouchi T."/>
            <person name="Morono Y."/>
            <person name="Uchiyama I."/>
            <person name="Ito T."/>
            <person name="Fujiyama A."/>
            <person name="Inagaki F."/>
            <person name="Takami H."/>
        </authorList>
    </citation>
    <scope>NUCLEOTIDE SEQUENCE</scope>
    <source>
        <strain evidence="2">Expedition CK06-06</strain>
    </source>
</reference>
<dbReference type="EMBL" id="BART01013343">
    <property type="protein sequence ID" value="GAG76220.1"/>
    <property type="molecule type" value="Genomic_DNA"/>
</dbReference>
<proteinExistence type="predicted"/>
<dbReference type="Pfam" id="PF01875">
    <property type="entry name" value="Memo"/>
    <property type="match status" value="1"/>
</dbReference>
<comment type="caution">
    <text evidence="2">The sequence shown here is derived from an EMBL/GenBank/DDBJ whole genome shotgun (WGS) entry which is preliminary data.</text>
</comment>
<sequence>EFSIVPIVLGTQAPKTVEKIASALKPYFTDENLFVISTDFSHYPSHKNAVKIDNSTADAVVSNSPREFLKTIGKLEAEGIENLATCVCGWTSVLTLMYMTEEDKNITYHKVKYMNSGDTPYGDSLRVVGYWSISVTNSETKKGKTGFSLDKKDKGELLRIARNTIETFIKEGKIINIDDKGFSNQLHTPTGAFVTLHSSDGKLRGCIGQFDAKIPLYKVISSID</sequence>
<evidence type="ECO:0000313" key="2">
    <source>
        <dbReference type="EMBL" id="GAG76220.1"/>
    </source>
</evidence>
<feature type="non-terminal residue" evidence="2">
    <location>
        <position position="1"/>
    </location>
</feature>
<gene>
    <name evidence="2" type="ORF">S01H4_27335</name>
</gene>
<dbReference type="InterPro" id="IPR027485">
    <property type="entry name" value="AMMECR1_N"/>
</dbReference>
<dbReference type="InterPro" id="IPR036071">
    <property type="entry name" value="AMMECR1_dom_sf"/>
</dbReference>
<dbReference type="SUPFAM" id="SSF143447">
    <property type="entry name" value="AMMECR1-like"/>
    <property type="match status" value="1"/>
</dbReference>
<protein>
    <recommendedName>
        <fullName evidence="1">AMMECR1 domain-containing protein</fullName>
    </recommendedName>
</protein>
<dbReference type="Gene3D" id="3.30.700.20">
    <property type="entry name" value="Hypothetical protein ph0010, domain 1"/>
    <property type="match status" value="1"/>
</dbReference>
<dbReference type="Pfam" id="PF01871">
    <property type="entry name" value="AMMECR1"/>
    <property type="match status" value="1"/>
</dbReference>
<accession>X1A2C8</accession>
<dbReference type="Gene3D" id="3.40.830.10">
    <property type="entry name" value="LigB-like"/>
    <property type="match status" value="1"/>
</dbReference>
<dbReference type="CDD" id="cd07361">
    <property type="entry name" value="MEMO_like"/>
    <property type="match status" value="1"/>
</dbReference>